<dbReference type="EMBL" id="CP165625">
    <property type="protein sequence ID" value="XDU94274.1"/>
    <property type="molecule type" value="Genomic_DNA"/>
</dbReference>
<dbReference type="InterPro" id="IPR026341">
    <property type="entry name" value="T9SS_type_B"/>
</dbReference>
<dbReference type="Gene3D" id="2.60.40.1220">
    <property type="match status" value="4"/>
</dbReference>
<evidence type="ECO:0000256" key="1">
    <source>
        <dbReference type="ARBA" id="ARBA00022729"/>
    </source>
</evidence>
<evidence type="ECO:0000259" key="2">
    <source>
        <dbReference type="Pfam" id="PF19081"/>
    </source>
</evidence>
<dbReference type="NCBIfam" id="TIGR04131">
    <property type="entry name" value="Bac_Flav_CTERM"/>
    <property type="match status" value="1"/>
</dbReference>
<feature type="domain" description="Ig-like" evidence="2">
    <location>
        <begin position="44"/>
        <end position="120"/>
    </location>
</feature>
<dbReference type="InterPro" id="IPR014755">
    <property type="entry name" value="Cu-Rt/internalin_Ig-like"/>
</dbReference>
<dbReference type="RefSeq" id="WP_369752377.1">
    <property type="nucleotide sequence ID" value="NZ_CP165625.1"/>
</dbReference>
<protein>
    <submittedName>
        <fullName evidence="3">T9SS type B sorting domain-containing protein</fullName>
    </submittedName>
</protein>
<gene>
    <name evidence="3" type="ORF">AB3G34_10235</name>
</gene>
<dbReference type="AlphaFoldDB" id="A0AB39W0S4"/>
<organism evidence="3">
    <name type="scientific">Flavobacterium sp. WC2409</name>
    <dbReference type="NCBI Taxonomy" id="3234139"/>
    <lineage>
        <taxon>Bacteria</taxon>
        <taxon>Pseudomonadati</taxon>
        <taxon>Bacteroidota</taxon>
        <taxon>Flavobacteriia</taxon>
        <taxon>Flavobacteriales</taxon>
        <taxon>Flavobacteriaceae</taxon>
        <taxon>Flavobacterium</taxon>
    </lineage>
</organism>
<proteinExistence type="predicted"/>
<accession>A0AB39W0S4</accession>
<dbReference type="Pfam" id="PF19081">
    <property type="entry name" value="Ig_7"/>
    <property type="match status" value="1"/>
</dbReference>
<keyword evidence="1" id="KW-0732">Signal</keyword>
<dbReference type="InterPro" id="IPR044023">
    <property type="entry name" value="Ig_7"/>
</dbReference>
<sequence>MKNSIRLFASLFIIIFLSSSIIHVHASVSFSDLKERIYLIAPPPTVNTPINLCQNSTASPLTATSSPGGTLIWYGTNAIGGVGSASAPTPSTTTVGQTKYYVSQNDGTGESTRAEIVVNVVADNGAAILSFRCDPTQATTTTSVFFDWANNPLISNTYNYSYTINGGPTVSGTTGVSHQEVFGVSPGESATLTLSSATHPCVPPQTLTCTVPCGASTITPNFPTIAPICFGSVAPILGPTSPNNITGTWLPAVISNTTSGSYVFTPNPVLFPCATTQTLNVTVTPLITPTFSGIPATVCQNAIAPVLPSNSNNVPSISGTWSPATVDTSILGPVTYTFTSNPGQCTSVTPTMVTITIVQNVTPDFASIAPFCSGTTAPILTSTSPNGIVGSWMPATIDNTTSGSYVFTPNPNQCASSQTLNVSIIQKATPDFQPISPICTGTATPVLNNTAPNGITGTWSPATIDNTASGSYVFTPNSNQCANTQTLNVVITAVINPGFASFSVCSGSIPPTLNQTSPNGITGTWSPGIVDNMTSASYDFIPDPNQCASAQTIDVTVIPSNTLVDFTWTVTEAFAENQVITISATAAGNYSYMLDSGPLQDSPIFEYVSSGYHSVTVIDQGGCSNPITKSNILVINYSKYFTPNGDSYNDTWNIAELQDELGSKIFIFDRYGKLLKEIRPNGNGWDGNYNGQPMPSNDYWFVVEYTEQNISKKFKSHFSLKR</sequence>
<reference evidence="3" key="1">
    <citation type="submission" date="2024-07" db="EMBL/GenBank/DDBJ databases">
        <authorList>
            <person name="Biller S.J."/>
        </authorList>
    </citation>
    <scope>NUCLEOTIDE SEQUENCE</scope>
    <source>
        <strain evidence="3">WC2409</strain>
    </source>
</reference>
<dbReference type="Pfam" id="PF13585">
    <property type="entry name" value="CHU_C"/>
    <property type="match status" value="1"/>
</dbReference>
<name>A0AB39W0S4_9FLAO</name>
<evidence type="ECO:0000313" key="3">
    <source>
        <dbReference type="EMBL" id="XDU94274.1"/>
    </source>
</evidence>